<feature type="compositionally biased region" description="Low complexity" evidence="1">
    <location>
        <begin position="186"/>
        <end position="197"/>
    </location>
</feature>
<dbReference type="InterPro" id="IPR001478">
    <property type="entry name" value="PDZ"/>
</dbReference>
<gene>
    <name evidence="3" type="ORF">Poli38472_007627</name>
</gene>
<feature type="region of interest" description="Disordered" evidence="1">
    <location>
        <begin position="186"/>
        <end position="301"/>
    </location>
</feature>
<dbReference type="Pfam" id="PF00595">
    <property type="entry name" value="PDZ"/>
    <property type="match status" value="1"/>
</dbReference>
<dbReference type="SUPFAM" id="SSF50156">
    <property type="entry name" value="PDZ domain-like"/>
    <property type="match status" value="1"/>
</dbReference>
<feature type="domain" description="PDZ" evidence="2">
    <location>
        <begin position="325"/>
        <end position="396"/>
    </location>
</feature>
<evidence type="ECO:0000313" key="4">
    <source>
        <dbReference type="Proteomes" id="UP000794436"/>
    </source>
</evidence>
<dbReference type="PROSITE" id="PS50106">
    <property type="entry name" value="PDZ"/>
    <property type="match status" value="1"/>
</dbReference>
<accession>A0A8K1CSK3</accession>
<comment type="caution">
    <text evidence="3">The sequence shown here is derived from an EMBL/GenBank/DDBJ whole genome shotgun (WGS) entry which is preliminary data.</text>
</comment>
<dbReference type="EMBL" id="SPLM01000003">
    <property type="protein sequence ID" value="TMW67955.1"/>
    <property type="molecule type" value="Genomic_DNA"/>
</dbReference>
<evidence type="ECO:0000256" key="1">
    <source>
        <dbReference type="SAM" id="MobiDB-lite"/>
    </source>
</evidence>
<organism evidence="3 4">
    <name type="scientific">Pythium oligandrum</name>
    <name type="common">Mycoparasitic fungus</name>
    <dbReference type="NCBI Taxonomy" id="41045"/>
    <lineage>
        <taxon>Eukaryota</taxon>
        <taxon>Sar</taxon>
        <taxon>Stramenopiles</taxon>
        <taxon>Oomycota</taxon>
        <taxon>Peronosporomycetes</taxon>
        <taxon>Pythiales</taxon>
        <taxon>Pythiaceae</taxon>
        <taxon>Pythium</taxon>
    </lineage>
</organism>
<name>A0A8K1CSK3_PYTOL</name>
<protein>
    <recommendedName>
        <fullName evidence="2">PDZ domain-containing protein</fullName>
    </recommendedName>
</protein>
<evidence type="ECO:0000313" key="3">
    <source>
        <dbReference type="EMBL" id="TMW67955.1"/>
    </source>
</evidence>
<keyword evidence="4" id="KW-1185">Reference proteome</keyword>
<dbReference type="Gene3D" id="2.30.42.10">
    <property type="match status" value="1"/>
</dbReference>
<evidence type="ECO:0000259" key="2">
    <source>
        <dbReference type="PROSITE" id="PS50106"/>
    </source>
</evidence>
<dbReference type="InterPro" id="IPR036034">
    <property type="entry name" value="PDZ_sf"/>
</dbReference>
<dbReference type="Proteomes" id="UP000794436">
    <property type="component" value="Unassembled WGS sequence"/>
</dbReference>
<sequence length="412" mass="46625">MGETVTVRLFVSTQTYDIPCDPRQPAKWLLLQAKNIQRTNRTPTKHQDQLHDELEVLYNRTRRIVIDLAEPIGKNIAPMDVIDARTLLQTPDTTPNSAMFPWLRSYPGGLQMSDDKLNSANGLFFQQLYAYTLIGRRTPQLPSQRREKVNRDAFLDLLKLYVVGSFPEDKPRIETSYTHTTYANQYQQQQKAQPTYYVRPVTPPDRSASTTPTATQNRRSSEMPTTTNTGFFGTKSVFAAPTRRNEHPQDSDSGSDTIDDQSNRHRHSYSGGEGARGRLATHPLSPSQTMMPPTIAVNTPSRRATDGYLDEMENVFDIVFKQQAIGMKLGSDETKQYAVVKECFEGSEARRYPEIQNGVVILAVNGQEVSGLGLSRVLYRLREAPRPVVVRFGKMKSQQSIDDHHMRKGTWG</sequence>
<dbReference type="OrthoDB" id="67726at2759"/>
<reference evidence="3" key="1">
    <citation type="submission" date="2019-03" db="EMBL/GenBank/DDBJ databases">
        <title>Long read genome sequence of the mycoparasitic Pythium oligandrum ATCC 38472 isolated from sugarbeet rhizosphere.</title>
        <authorList>
            <person name="Gaulin E."/>
        </authorList>
    </citation>
    <scope>NUCLEOTIDE SEQUENCE</scope>
    <source>
        <strain evidence="3">ATCC 38472_TT</strain>
    </source>
</reference>
<feature type="compositionally biased region" description="Polar residues" evidence="1">
    <location>
        <begin position="284"/>
        <end position="301"/>
    </location>
</feature>
<proteinExistence type="predicted"/>
<dbReference type="AlphaFoldDB" id="A0A8K1CSK3"/>
<feature type="compositionally biased region" description="Polar residues" evidence="1">
    <location>
        <begin position="207"/>
        <end position="231"/>
    </location>
</feature>